<feature type="compositionally biased region" description="Polar residues" evidence="1">
    <location>
        <begin position="670"/>
        <end position="684"/>
    </location>
</feature>
<dbReference type="AlphaFoldDB" id="A0A6A6VYD3"/>
<gene>
    <name evidence="2" type="ORF">EJ05DRAFT_488375</name>
</gene>
<dbReference type="OrthoDB" id="6493944at2759"/>
<name>A0A6A6VYD3_9PEZI</name>
<feature type="region of interest" description="Disordered" evidence="1">
    <location>
        <begin position="665"/>
        <end position="698"/>
    </location>
</feature>
<dbReference type="EMBL" id="ML996577">
    <property type="protein sequence ID" value="KAF2755642.1"/>
    <property type="molecule type" value="Genomic_DNA"/>
</dbReference>
<reference evidence="2" key="1">
    <citation type="journal article" date="2020" name="Stud. Mycol.">
        <title>101 Dothideomycetes genomes: a test case for predicting lifestyles and emergence of pathogens.</title>
        <authorList>
            <person name="Haridas S."/>
            <person name="Albert R."/>
            <person name="Binder M."/>
            <person name="Bloem J."/>
            <person name="Labutti K."/>
            <person name="Salamov A."/>
            <person name="Andreopoulos B."/>
            <person name="Baker S."/>
            <person name="Barry K."/>
            <person name="Bills G."/>
            <person name="Bluhm B."/>
            <person name="Cannon C."/>
            <person name="Castanera R."/>
            <person name="Culley D."/>
            <person name="Daum C."/>
            <person name="Ezra D."/>
            <person name="Gonzalez J."/>
            <person name="Henrissat B."/>
            <person name="Kuo A."/>
            <person name="Liang C."/>
            <person name="Lipzen A."/>
            <person name="Lutzoni F."/>
            <person name="Magnuson J."/>
            <person name="Mondo S."/>
            <person name="Nolan M."/>
            <person name="Ohm R."/>
            <person name="Pangilinan J."/>
            <person name="Park H.-J."/>
            <person name="Ramirez L."/>
            <person name="Alfaro M."/>
            <person name="Sun H."/>
            <person name="Tritt A."/>
            <person name="Yoshinaga Y."/>
            <person name="Zwiers L.-H."/>
            <person name="Turgeon B."/>
            <person name="Goodwin S."/>
            <person name="Spatafora J."/>
            <person name="Crous P."/>
            <person name="Grigoriev I."/>
        </authorList>
    </citation>
    <scope>NUCLEOTIDE SEQUENCE</scope>
    <source>
        <strain evidence="2">CBS 121739</strain>
    </source>
</reference>
<accession>A0A6A6VYD3</accession>
<dbReference type="GeneID" id="54486758"/>
<feature type="compositionally biased region" description="Polar residues" evidence="1">
    <location>
        <begin position="36"/>
        <end position="48"/>
    </location>
</feature>
<protein>
    <submittedName>
        <fullName evidence="2">Uncharacterized protein</fullName>
    </submittedName>
</protein>
<evidence type="ECO:0000256" key="1">
    <source>
        <dbReference type="SAM" id="MobiDB-lite"/>
    </source>
</evidence>
<evidence type="ECO:0000313" key="2">
    <source>
        <dbReference type="EMBL" id="KAF2755642.1"/>
    </source>
</evidence>
<dbReference type="RefSeq" id="XP_033598093.1">
    <property type="nucleotide sequence ID" value="XM_033745704.1"/>
</dbReference>
<sequence length="772" mass="87972">MSPTSSEDDYHEFGDRYAIDDMSDYGRWESSQQLQIRQASRSVTSPISSPRYLDHDYTSECPSSSPGNHAPLTYRPRRYDNFYEVPSPRERDQIDPVVGEPEWPPPGWEEDAVMSAREAQRFICDGANTFNGTLEDVPNAPYHYKFFATIDNECQSRSDRSEFAHASFKNISMTLAGSADTAPPTASLEQPCMAHCFGRFPGTTTLNYRVSSMGTLQPPLTFRSNTYPKKIRLLHILDRLRELEKGLEDEDPEELYKTLYDVLIEDPDRHTNPHYGMELQIADLINVLTNPDWINFSLSKNQVVAKFFDSRDANKRQKFFHQLLLSVELYLRIESKQHDMGPKRRVLRQLPPKVAWDMAVAQRWMENMVITREASSSHRSTFSYDYPSKTRQKEALRRFASLLKWPNMDEVDYILEEKDSKEKPLEDRSADAMSWFSGVILPGPTMPWILMNTLIDCDTVAGDALKVLTHMSPFSGFQYRASTYWSYQCIVGKVLGAARGVGHVAGWVGPCAYAPDLRRTECARVRQYSSPEPIMTPRDVETIAERTDALGPEYDQYPVADYDIATPDLEDVTDAIRIEKLVFNIVEDQSRSTKVSKHTPYTWDAALQFACGSESWKMRLKYNVDFVTAFPCHNGPHALFNDYKYHALKVDHGLVDIHDWADQARGSYQPDHQSPTNGPPFSSLQRDRSRSPTQEPAHRQINEVMAIEAFGVSDNEVFARSWCAQWGHSAIIANIKETCLACAIREAYAACISVVILTEGGRDHERDQGVHV</sequence>
<proteinExistence type="predicted"/>
<keyword evidence="3" id="KW-1185">Reference proteome</keyword>
<organism evidence="2 3">
    <name type="scientific">Pseudovirgaria hyperparasitica</name>
    <dbReference type="NCBI Taxonomy" id="470096"/>
    <lineage>
        <taxon>Eukaryota</taxon>
        <taxon>Fungi</taxon>
        <taxon>Dikarya</taxon>
        <taxon>Ascomycota</taxon>
        <taxon>Pezizomycotina</taxon>
        <taxon>Dothideomycetes</taxon>
        <taxon>Dothideomycetes incertae sedis</taxon>
        <taxon>Acrospermales</taxon>
        <taxon>Acrospermaceae</taxon>
        <taxon>Pseudovirgaria</taxon>
    </lineage>
</organism>
<dbReference type="PANTHER" id="PTHR42345">
    <property type="entry name" value="TPR_REGION DOMAIN-CONTAINING PROTEIN"/>
    <property type="match status" value="1"/>
</dbReference>
<evidence type="ECO:0000313" key="3">
    <source>
        <dbReference type="Proteomes" id="UP000799437"/>
    </source>
</evidence>
<dbReference type="Proteomes" id="UP000799437">
    <property type="component" value="Unassembled WGS sequence"/>
</dbReference>
<dbReference type="PANTHER" id="PTHR42345:SF1">
    <property type="entry name" value="VTC DOMAIN-CONTAINING PROTEIN"/>
    <property type="match status" value="1"/>
</dbReference>
<feature type="region of interest" description="Disordered" evidence="1">
    <location>
        <begin position="36"/>
        <end position="73"/>
    </location>
</feature>
<feature type="compositionally biased region" description="Basic and acidic residues" evidence="1">
    <location>
        <begin position="685"/>
        <end position="698"/>
    </location>
</feature>